<dbReference type="RefSeq" id="WP_110188928.1">
    <property type="nucleotide sequence ID" value="NZ_CP177354.1"/>
</dbReference>
<keyword evidence="2" id="KW-1185">Reference proteome</keyword>
<dbReference type="Proteomes" id="UP000248090">
    <property type="component" value="Unassembled WGS sequence"/>
</dbReference>
<accession>A0ABX5LSZ2</accession>
<name>A0ABX5LSZ2_9GAMM</name>
<organism evidence="1 2">
    <name type="scientific">Pokkaliibacter plantistimulans</name>
    <dbReference type="NCBI Taxonomy" id="1635171"/>
    <lineage>
        <taxon>Bacteria</taxon>
        <taxon>Pseudomonadati</taxon>
        <taxon>Pseudomonadota</taxon>
        <taxon>Gammaproteobacteria</taxon>
        <taxon>Oceanospirillales</taxon>
        <taxon>Balneatrichaceae</taxon>
        <taxon>Pokkaliibacter</taxon>
    </lineage>
</organism>
<reference evidence="1 2" key="1">
    <citation type="submission" date="2015-03" db="EMBL/GenBank/DDBJ databases">
        <authorList>
            <person name="Krishnan R."/>
            <person name="Midha S."/>
            <person name="Patil P.B."/>
            <person name="Rameshkumar N."/>
        </authorList>
    </citation>
    <scope>NUCLEOTIDE SEQUENCE [LARGE SCALE GENOMIC DNA]</scope>
    <source>
        <strain evidence="1 2">L1E11</strain>
    </source>
</reference>
<protein>
    <submittedName>
        <fullName evidence="1">Uncharacterized protein</fullName>
    </submittedName>
</protein>
<evidence type="ECO:0000313" key="1">
    <source>
        <dbReference type="EMBL" id="PXF29767.1"/>
    </source>
</evidence>
<evidence type="ECO:0000313" key="2">
    <source>
        <dbReference type="Proteomes" id="UP000248090"/>
    </source>
</evidence>
<gene>
    <name evidence="1" type="ORF">WH50_19160</name>
</gene>
<proteinExistence type="predicted"/>
<sequence>MSDYVMLRSFKADELYLDAEETKAVLKFFFPADAQFVDSLTITDHTRGFTQGLLVQAIDSSYSMGFIDILYRVSSSPANGPMKIIKSFTKKAAKHWFKHAKAHDLINVKIYESVRAAISVKFRSVFFNEVSKLDEANRQYGAVLAVNNPTRAVSNEVWC</sequence>
<comment type="caution">
    <text evidence="1">The sequence shown here is derived from an EMBL/GenBank/DDBJ whole genome shotgun (WGS) entry which is preliminary data.</text>
</comment>
<dbReference type="EMBL" id="LAPT01000098">
    <property type="protein sequence ID" value="PXF29767.1"/>
    <property type="molecule type" value="Genomic_DNA"/>
</dbReference>